<comment type="caution">
    <text evidence="5">The sequence shown here is derived from an EMBL/GenBank/DDBJ whole genome shotgun (WGS) entry which is preliminary data.</text>
</comment>
<dbReference type="SUPFAM" id="SSF55785">
    <property type="entry name" value="PYP-like sensor domain (PAS domain)"/>
    <property type="match status" value="1"/>
</dbReference>
<dbReference type="Gene3D" id="3.30.450.20">
    <property type="entry name" value="PAS domain"/>
    <property type="match status" value="1"/>
</dbReference>
<proteinExistence type="predicted"/>
<dbReference type="InterPro" id="IPR043128">
    <property type="entry name" value="Rev_trsase/Diguanyl_cyclase"/>
</dbReference>
<dbReference type="PROSITE" id="PS50112">
    <property type="entry name" value="PAS"/>
    <property type="match status" value="1"/>
</dbReference>
<dbReference type="CDD" id="cd00130">
    <property type="entry name" value="PAS"/>
    <property type="match status" value="1"/>
</dbReference>
<dbReference type="Pfam" id="PF13426">
    <property type="entry name" value="PAS_9"/>
    <property type="match status" value="1"/>
</dbReference>
<evidence type="ECO:0000259" key="1">
    <source>
        <dbReference type="PROSITE" id="PS50112"/>
    </source>
</evidence>
<evidence type="ECO:0000259" key="2">
    <source>
        <dbReference type="PROSITE" id="PS50113"/>
    </source>
</evidence>
<dbReference type="EMBL" id="BJXV01000002">
    <property type="protein sequence ID" value="GEN27029.1"/>
    <property type="molecule type" value="Genomic_DNA"/>
</dbReference>
<dbReference type="SUPFAM" id="SSF55781">
    <property type="entry name" value="GAF domain-like"/>
    <property type="match status" value="1"/>
</dbReference>
<dbReference type="InterPro" id="IPR000160">
    <property type="entry name" value="GGDEF_dom"/>
</dbReference>
<dbReference type="RefSeq" id="WP_146873116.1">
    <property type="nucleotide sequence ID" value="NZ_BJXV01000002.1"/>
</dbReference>
<dbReference type="InterPro" id="IPR000014">
    <property type="entry name" value="PAS"/>
</dbReference>
<name>A0A511UKB4_9GAMM</name>
<reference evidence="5 6" key="1">
    <citation type="submission" date="2019-07" db="EMBL/GenBank/DDBJ databases">
        <title>Whole genome shotgun sequence of Halomonas variabilis NBRC 102410.</title>
        <authorList>
            <person name="Hosoyama A."/>
            <person name="Uohara A."/>
            <person name="Ohji S."/>
            <person name="Ichikawa N."/>
        </authorList>
    </citation>
    <scope>NUCLEOTIDE SEQUENCE [LARGE SCALE GENOMIC DNA]</scope>
    <source>
        <strain evidence="5 6">NBRC 102410</strain>
    </source>
</reference>
<dbReference type="SMART" id="SM00052">
    <property type="entry name" value="EAL"/>
    <property type="match status" value="1"/>
</dbReference>
<dbReference type="AlphaFoldDB" id="A0A511UKB4"/>
<protein>
    <submittedName>
        <fullName evidence="5">GGDEF domain-containing protein</fullName>
    </submittedName>
</protein>
<dbReference type="InterPro" id="IPR001633">
    <property type="entry name" value="EAL_dom"/>
</dbReference>
<dbReference type="InterPro" id="IPR052155">
    <property type="entry name" value="Biofilm_reg_signaling"/>
</dbReference>
<gene>
    <name evidence="5" type="ORF">HVA01_06750</name>
</gene>
<dbReference type="InterPro" id="IPR000700">
    <property type="entry name" value="PAS-assoc_C"/>
</dbReference>
<dbReference type="InterPro" id="IPR035965">
    <property type="entry name" value="PAS-like_dom_sf"/>
</dbReference>
<dbReference type="Gene3D" id="3.30.70.270">
    <property type="match status" value="1"/>
</dbReference>
<organism evidence="5 6">
    <name type="scientific">Halovibrio variabilis</name>
    <dbReference type="NCBI Taxonomy" id="31910"/>
    <lineage>
        <taxon>Bacteria</taxon>
        <taxon>Pseudomonadati</taxon>
        <taxon>Pseudomonadota</taxon>
        <taxon>Gammaproteobacteria</taxon>
        <taxon>Oceanospirillales</taxon>
        <taxon>Halomonadaceae</taxon>
        <taxon>Halovibrio</taxon>
    </lineage>
</organism>
<dbReference type="PROSITE" id="PS50887">
    <property type="entry name" value="GGDEF"/>
    <property type="match status" value="1"/>
</dbReference>
<dbReference type="InterPro" id="IPR029787">
    <property type="entry name" value="Nucleotide_cyclase"/>
</dbReference>
<evidence type="ECO:0000259" key="4">
    <source>
        <dbReference type="PROSITE" id="PS50887"/>
    </source>
</evidence>
<dbReference type="Gene3D" id="3.20.20.450">
    <property type="entry name" value="EAL domain"/>
    <property type="match status" value="1"/>
</dbReference>
<dbReference type="OrthoDB" id="9804951at2"/>
<sequence>MDFILNESHQNALNLLVKAAAYSADCPNGFLVGGTETNWNLLASYGEQPPLLFDDSTEKWLKLSLTNRQPTIINDALGQTLPVYFHQLRSLGHQFVVGIAIWCEEEKIIGVLFVSSPLPQQRLSTAQAYALQTHAALIGQVLQLQAGLFLPKQKPLMERLRLLESVVVNAKDAILITEAEPIDEPGPRIVYCNPAFLSTTGYTLSEVIGQTPRILQCDDTSRATLDLIRKALSSWQPIEVELINTRRDGSKFWVELSIVPVANEKGWFTHWVSVQRDISERKKSEYLAIQALADREEKVALESRLEERKRIEEALSYAAYHDELTSLYNRAYLMALLADVFNNNGHKQIPAATVLFLDLDRFKFVNDSLGHQAGDILLEVVSRRLENCIREDDVLARVGGDEFAILLADENQSPLAVELAQRIVSQLSLPVDIDGHNIFTSCSIGIVTADVTHTSPEDLLRDADIAMYVAKKQGRGRWALFDVSMREAAIDALVMQNALKQAVANNEFSVVYQPIYSLLTDEICGAEALVRWLHPVLGQVSPDRFITVAEDIGVIHELGSWVMQEGCAELQRWKAEFPELELHLNVNVSGVELNRPGYANQIKDILAQTGIDAHDLQVEITESVFLHQPDATARVLESIRELGVRIALDDFGTGYSALGYIDRYPTDAIKIDQSFVSRMMTYHRSDAIVRSILSLGRALNVDIIAEGVETLPQLQRLREMECPFVQGYLLSRPVSAEKIMTLLQSQTTKSTPIS</sequence>
<dbReference type="PANTHER" id="PTHR44757:SF2">
    <property type="entry name" value="BIOFILM ARCHITECTURE MAINTENANCE PROTEIN MBAA"/>
    <property type="match status" value="1"/>
</dbReference>
<dbReference type="PANTHER" id="PTHR44757">
    <property type="entry name" value="DIGUANYLATE CYCLASE DGCP"/>
    <property type="match status" value="1"/>
</dbReference>
<dbReference type="SUPFAM" id="SSF141868">
    <property type="entry name" value="EAL domain-like"/>
    <property type="match status" value="1"/>
</dbReference>
<dbReference type="SMART" id="SM00086">
    <property type="entry name" value="PAC"/>
    <property type="match status" value="1"/>
</dbReference>
<keyword evidence="6" id="KW-1185">Reference proteome</keyword>
<feature type="domain" description="PAC" evidence="2">
    <location>
        <begin position="236"/>
        <end position="290"/>
    </location>
</feature>
<dbReference type="Proteomes" id="UP000321303">
    <property type="component" value="Unassembled WGS sequence"/>
</dbReference>
<evidence type="ECO:0000259" key="3">
    <source>
        <dbReference type="PROSITE" id="PS50883"/>
    </source>
</evidence>
<dbReference type="InterPro" id="IPR035919">
    <property type="entry name" value="EAL_sf"/>
</dbReference>
<dbReference type="NCBIfam" id="TIGR00229">
    <property type="entry name" value="sensory_box"/>
    <property type="match status" value="1"/>
</dbReference>
<dbReference type="SMART" id="SM00267">
    <property type="entry name" value="GGDEF"/>
    <property type="match status" value="1"/>
</dbReference>
<accession>A0A511UKB4</accession>
<feature type="domain" description="PAS" evidence="1">
    <location>
        <begin position="182"/>
        <end position="211"/>
    </location>
</feature>
<evidence type="ECO:0000313" key="5">
    <source>
        <dbReference type="EMBL" id="GEN27029.1"/>
    </source>
</evidence>
<dbReference type="SUPFAM" id="SSF55073">
    <property type="entry name" value="Nucleotide cyclase"/>
    <property type="match status" value="1"/>
</dbReference>
<dbReference type="CDD" id="cd01949">
    <property type="entry name" value="GGDEF"/>
    <property type="match status" value="1"/>
</dbReference>
<evidence type="ECO:0000313" key="6">
    <source>
        <dbReference type="Proteomes" id="UP000321303"/>
    </source>
</evidence>
<dbReference type="Pfam" id="PF00990">
    <property type="entry name" value="GGDEF"/>
    <property type="match status" value="1"/>
</dbReference>
<dbReference type="PROSITE" id="PS50883">
    <property type="entry name" value="EAL"/>
    <property type="match status" value="1"/>
</dbReference>
<dbReference type="PROSITE" id="PS50113">
    <property type="entry name" value="PAC"/>
    <property type="match status" value="1"/>
</dbReference>
<feature type="domain" description="EAL" evidence="3">
    <location>
        <begin position="492"/>
        <end position="747"/>
    </location>
</feature>
<feature type="domain" description="GGDEF" evidence="4">
    <location>
        <begin position="350"/>
        <end position="483"/>
    </location>
</feature>
<dbReference type="NCBIfam" id="TIGR00254">
    <property type="entry name" value="GGDEF"/>
    <property type="match status" value="1"/>
</dbReference>
<dbReference type="InterPro" id="IPR001610">
    <property type="entry name" value="PAC"/>
</dbReference>
<dbReference type="Pfam" id="PF00563">
    <property type="entry name" value="EAL"/>
    <property type="match status" value="1"/>
</dbReference>
<dbReference type="CDD" id="cd01948">
    <property type="entry name" value="EAL"/>
    <property type="match status" value="1"/>
</dbReference>